<evidence type="ECO:0000256" key="1">
    <source>
        <dbReference type="ARBA" id="ARBA00022528"/>
    </source>
</evidence>
<dbReference type="SUPFAM" id="SSF52540">
    <property type="entry name" value="P-loop containing nucleoside triphosphate hydrolases"/>
    <property type="match status" value="1"/>
</dbReference>
<sequence length="874" mass="98402">MPGSKILVTSRSKEILKRVLLNSNDVIVHVPSMNEEDAVEALISYSCLPINMLPSRHQLTRLARSCFIGELCYPLFVKERGFALREQGREWLNDADWESVIRKLQVGWDPGIGEENRLVAGKEDLVMQVLQKSFDRLTPKLQEFFSDLVTCCCSTKTSMYGRGLEENCEWLAMLYGGCTTADDVRHQILKLEYHGLLEIVELPKIIRVHDLHKRMVEIGADACGPNALCKQVFQGSLSSETSCSQLAKFKFIHAWYFDHRDYDMMWKDLLDSDGWINLEVLWLTGHAYKQTPISDCSKIGRHLVALRILRLEGIINLQQLWGWEGVPNLVGLCLKGLASLRQVGKMGCLKKLESLEVSRCQELQVQVLVVHDAGDAHGSSLLHALELRPEMTAWLLKADDGLPNLRILKFMDNGYELKEVGPLFDACPSLQTLDLSSCRGLMSFPGGLIIHGGSSLRTLHLRGCKALNLIEESIYSLTALKELDLSYCKNLKRIPDLTSMPSLRILRAESCRPLEYVRLDKVGCSLQELNFWECQESWRDVHIDSWREVHLSYRQKVALLDPELVIKSRRPYMAPEELNFWECQKLWRELHRSLPYNLAPEDEQLLSLRGSAALRFCVFGAVQPFLQLRTLSLGFPLANSYTDLFSHLDLSALPLVEVLHLARFRTVQEMCLAHAVNLCDLLLMEFPQLKLLTGLGTHHLHLSKMSISWCGSLETILGLSLLPALRRLSLHHCDILVFAEPGVQRLPDGHLDLICGTGDVLELGEAEAGVQSCGLVSQVLYLWRSCTCGHQHVRHVTTGYEDGLVDETSSPLLPPSLRSLSLEKCDAIADLSCLGQGQRMLSLESLSVSDCKCLPDSETNTFIGTAWAQVDERG</sequence>
<protein>
    <submittedName>
        <fullName evidence="2">Uncharacterized protein</fullName>
    </submittedName>
</protein>
<dbReference type="GO" id="GO:0006952">
    <property type="term" value="P:defense response"/>
    <property type="evidence" value="ECO:0007669"/>
    <property type="project" value="InterPro"/>
</dbReference>
<name>A0A9D4Z6Y9_ADICA</name>
<dbReference type="InterPro" id="IPR044974">
    <property type="entry name" value="Disease_R_plants"/>
</dbReference>
<dbReference type="Gene3D" id="3.80.10.10">
    <property type="entry name" value="Ribonuclease Inhibitor"/>
    <property type="match status" value="2"/>
</dbReference>
<evidence type="ECO:0000313" key="3">
    <source>
        <dbReference type="Proteomes" id="UP000886520"/>
    </source>
</evidence>
<dbReference type="Proteomes" id="UP000886520">
    <property type="component" value="Chromosome 21"/>
</dbReference>
<dbReference type="SUPFAM" id="SSF52058">
    <property type="entry name" value="L domain-like"/>
    <property type="match status" value="1"/>
</dbReference>
<keyword evidence="3" id="KW-1185">Reference proteome</keyword>
<dbReference type="PANTHER" id="PTHR11017">
    <property type="entry name" value="LEUCINE-RICH REPEAT-CONTAINING PROTEIN"/>
    <property type="match status" value="1"/>
</dbReference>
<gene>
    <name evidence="2" type="ORF">GOP47_0021449</name>
</gene>
<dbReference type="InterPro" id="IPR032675">
    <property type="entry name" value="LRR_dom_sf"/>
</dbReference>
<dbReference type="AlphaFoldDB" id="A0A9D4Z6Y9"/>
<reference evidence="2" key="1">
    <citation type="submission" date="2021-01" db="EMBL/GenBank/DDBJ databases">
        <title>Adiantum capillus-veneris genome.</title>
        <authorList>
            <person name="Fang Y."/>
            <person name="Liao Q."/>
        </authorList>
    </citation>
    <scope>NUCLEOTIDE SEQUENCE</scope>
    <source>
        <strain evidence="2">H3</strain>
        <tissue evidence="2">Leaf</tissue>
    </source>
</reference>
<keyword evidence="1" id="KW-0150">Chloroplast</keyword>
<dbReference type="SUPFAM" id="SSF52047">
    <property type="entry name" value="RNI-like"/>
    <property type="match status" value="1"/>
</dbReference>
<dbReference type="EMBL" id="JABFUD020000021">
    <property type="protein sequence ID" value="KAI5062902.1"/>
    <property type="molecule type" value="Genomic_DNA"/>
</dbReference>
<organism evidence="2 3">
    <name type="scientific">Adiantum capillus-veneris</name>
    <name type="common">Maidenhair fern</name>
    <dbReference type="NCBI Taxonomy" id="13818"/>
    <lineage>
        <taxon>Eukaryota</taxon>
        <taxon>Viridiplantae</taxon>
        <taxon>Streptophyta</taxon>
        <taxon>Embryophyta</taxon>
        <taxon>Tracheophyta</taxon>
        <taxon>Polypodiopsida</taxon>
        <taxon>Polypodiidae</taxon>
        <taxon>Polypodiales</taxon>
        <taxon>Pteridineae</taxon>
        <taxon>Pteridaceae</taxon>
        <taxon>Vittarioideae</taxon>
        <taxon>Adiantum</taxon>
    </lineage>
</organism>
<keyword evidence="1" id="KW-0934">Plastid</keyword>
<evidence type="ECO:0000313" key="2">
    <source>
        <dbReference type="EMBL" id="KAI5062902.1"/>
    </source>
</evidence>
<accession>A0A9D4Z6Y9</accession>
<comment type="caution">
    <text evidence="2">The sequence shown here is derived from an EMBL/GenBank/DDBJ whole genome shotgun (WGS) entry which is preliminary data.</text>
</comment>
<proteinExistence type="predicted"/>
<dbReference type="OrthoDB" id="2018467at2759"/>
<dbReference type="InterPro" id="IPR027417">
    <property type="entry name" value="P-loop_NTPase"/>
</dbReference>